<comment type="caution">
    <text evidence="2">The sequence shown here is derived from an EMBL/GenBank/DDBJ whole genome shotgun (WGS) entry which is preliminary data.</text>
</comment>
<dbReference type="PATRIC" id="fig|61647.15.peg.4946"/>
<dbReference type="AlphaFoldDB" id="A0A0J5KCD7"/>
<reference evidence="2 3" key="1">
    <citation type="submission" date="2015-05" db="EMBL/GenBank/DDBJ databases">
        <title>Genome sequences of Pluralibacter gergoviae.</title>
        <authorList>
            <person name="Greninger A.L."/>
            <person name="Miller S."/>
        </authorList>
    </citation>
    <scope>NUCLEOTIDE SEQUENCE [LARGE SCALE GENOMIC DNA]</scope>
    <source>
        <strain evidence="2 3">JS81F13</strain>
    </source>
</reference>
<evidence type="ECO:0000313" key="2">
    <source>
        <dbReference type="EMBL" id="KMK03874.1"/>
    </source>
</evidence>
<reference evidence="1" key="2">
    <citation type="submission" date="2024-02" db="EMBL/GenBank/DDBJ databases">
        <authorList>
            <consortium name="Clinical and Environmental Microbiology Branch: Whole genome sequencing antimicrobial resistance pathogens in the healthcare setting"/>
        </authorList>
    </citation>
    <scope>NUCLEOTIDE SEQUENCE</scope>
    <source>
        <strain evidence="1">2021DK-00143</strain>
    </source>
</reference>
<evidence type="ECO:0008006" key="4">
    <source>
        <dbReference type="Google" id="ProtNLM"/>
    </source>
</evidence>
<accession>A0A0J5KCD7</accession>
<proteinExistence type="predicted"/>
<dbReference type="EMBL" id="ABLOKC030000084">
    <property type="protein sequence ID" value="EML1474754.1"/>
    <property type="molecule type" value="Genomic_DNA"/>
</dbReference>
<evidence type="ECO:0000313" key="1">
    <source>
        <dbReference type="EMBL" id="EML1474754.1"/>
    </source>
</evidence>
<protein>
    <recommendedName>
        <fullName evidence="4">SMI1/KNR4 family protein</fullName>
    </recommendedName>
</protein>
<dbReference type="OrthoDB" id="2596110at2"/>
<dbReference type="Proteomes" id="UP000036196">
    <property type="component" value="Unassembled WGS sequence"/>
</dbReference>
<dbReference type="RefSeq" id="WP_048281204.1">
    <property type="nucleotide sequence ID" value="NZ_CACVCI010000001.1"/>
</dbReference>
<gene>
    <name evidence="2" type="ORF">ABW06_25745</name>
    <name evidence="1" type="ORF">QEG54_005621</name>
</gene>
<evidence type="ECO:0000313" key="3">
    <source>
        <dbReference type="Proteomes" id="UP000036196"/>
    </source>
</evidence>
<sequence length="143" mass="16903">MLSQKVKQYLTNQGWWFDDASEDYKSALSKLGINQSSEMYEFYVHAEDGPTFYSRKKEIYQLGWFILNSDYELDLKRTHNSLGLSEEYIPLDSFEGEYGFFYNKETGEVAELSLGDKLEAFKAGNSQPRWKNYNAFIEWFFEL</sequence>
<name>A0A0J5KCD7_PLUGE</name>
<dbReference type="EMBL" id="LDZF01000069">
    <property type="protein sequence ID" value="KMK03874.1"/>
    <property type="molecule type" value="Genomic_DNA"/>
</dbReference>
<keyword evidence="3" id="KW-1185">Reference proteome</keyword>
<organism evidence="2 3">
    <name type="scientific">Pluralibacter gergoviae</name>
    <name type="common">Enterobacter gergoviae</name>
    <dbReference type="NCBI Taxonomy" id="61647"/>
    <lineage>
        <taxon>Bacteria</taxon>
        <taxon>Pseudomonadati</taxon>
        <taxon>Pseudomonadota</taxon>
        <taxon>Gammaproteobacteria</taxon>
        <taxon>Enterobacterales</taxon>
        <taxon>Enterobacteriaceae</taxon>
        <taxon>Pluralibacter</taxon>
    </lineage>
</organism>